<evidence type="ECO:0000256" key="3">
    <source>
        <dbReference type="ARBA" id="ARBA00022692"/>
    </source>
</evidence>
<dbReference type="OrthoDB" id="10260614at2759"/>
<evidence type="ECO:0000256" key="5">
    <source>
        <dbReference type="ARBA" id="ARBA00022989"/>
    </source>
</evidence>
<dbReference type="AlphaFoldDB" id="A0A8E2DLQ1"/>
<dbReference type="GO" id="GO:0004252">
    <property type="term" value="F:serine-type endopeptidase activity"/>
    <property type="evidence" value="ECO:0007669"/>
    <property type="project" value="InterPro"/>
</dbReference>
<accession>A0A8E2DLQ1</accession>
<keyword evidence="4" id="KW-0378">Hydrolase</keyword>
<feature type="transmembrane region" description="Helical" evidence="7">
    <location>
        <begin position="369"/>
        <end position="386"/>
    </location>
</feature>
<dbReference type="Proteomes" id="UP000250043">
    <property type="component" value="Unassembled WGS sequence"/>
</dbReference>
<evidence type="ECO:0000256" key="4">
    <source>
        <dbReference type="ARBA" id="ARBA00022801"/>
    </source>
</evidence>
<keyword evidence="6 7" id="KW-0472">Membrane</keyword>
<dbReference type="Pfam" id="PF01694">
    <property type="entry name" value="Rhomboid"/>
    <property type="match status" value="1"/>
</dbReference>
<evidence type="ECO:0000256" key="2">
    <source>
        <dbReference type="ARBA" id="ARBA00009045"/>
    </source>
</evidence>
<evidence type="ECO:0000256" key="1">
    <source>
        <dbReference type="ARBA" id="ARBA00004141"/>
    </source>
</evidence>
<feature type="transmembrane region" description="Helical" evidence="7">
    <location>
        <begin position="165"/>
        <end position="183"/>
    </location>
</feature>
<evidence type="ECO:0000259" key="8">
    <source>
        <dbReference type="Pfam" id="PF01694"/>
    </source>
</evidence>
<dbReference type="InterPro" id="IPR022764">
    <property type="entry name" value="Peptidase_S54_rhomboid_dom"/>
</dbReference>
<feature type="transmembrane region" description="Helical" evidence="7">
    <location>
        <begin position="254"/>
        <end position="280"/>
    </location>
</feature>
<feature type="domain" description="Peptidase S54 rhomboid" evidence="8">
    <location>
        <begin position="204"/>
        <end position="381"/>
    </location>
</feature>
<dbReference type="InterPro" id="IPR050925">
    <property type="entry name" value="Rhomboid_protease_S54"/>
</dbReference>
<dbReference type="EMBL" id="KV722498">
    <property type="protein sequence ID" value="OCH87103.1"/>
    <property type="molecule type" value="Genomic_DNA"/>
</dbReference>
<dbReference type="InterPro" id="IPR035952">
    <property type="entry name" value="Rhomboid-like_sf"/>
</dbReference>
<comment type="subcellular location">
    <subcellularLocation>
        <location evidence="1">Membrane</location>
        <topology evidence="1">Multi-pass membrane protein</topology>
    </subcellularLocation>
</comment>
<name>A0A8E2DLQ1_9APHY</name>
<comment type="similarity">
    <text evidence="2">Belongs to the peptidase S54 family.</text>
</comment>
<keyword evidence="10" id="KW-1185">Reference proteome</keyword>
<keyword evidence="5 7" id="KW-1133">Transmembrane helix</keyword>
<evidence type="ECO:0000313" key="9">
    <source>
        <dbReference type="EMBL" id="OCH87103.1"/>
    </source>
</evidence>
<dbReference type="GO" id="GO:0016020">
    <property type="term" value="C:membrane"/>
    <property type="evidence" value="ECO:0007669"/>
    <property type="project" value="UniProtKB-SubCell"/>
</dbReference>
<gene>
    <name evidence="9" type="ORF">OBBRIDRAFT_177574</name>
</gene>
<dbReference type="SUPFAM" id="SSF144091">
    <property type="entry name" value="Rhomboid-like"/>
    <property type="match status" value="1"/>
</dbReference>
<keyword evidence="3 7" id="KW-0812">Transmembrane</keyword>
<evidence type="ECO:0000256" key="6">
    <source>
        <dbReference type="ARBA" id="ARBA00023136"/>
    </source>
</evidence>
<feature type="transmembrane region" description="Helical" evidence="7">
    <location>
        <begin position="344"/>
        <end position="363"/>
    </location>
</feature>
<evidence type="ECO:0000256" key="7">
    <source>
        <dbReference type="SAM" id="Phobius"/>
    </source>
</evidence>
<dbReference type="GO" id="GO:0006465">
    <property type="term" value="P:signal peptide processing"/>
    <property type="evidence" value="ECO:0007669"/>
    <property type="project" value="TreeGrafter"/>
</dbReference>
<feature type="transmembrane region" description="Helical" evidence="7">
    <location>
        <begin position="63"/>
        <end position="85"/>
    </location>
</feature>
<dbReference type="PANTHER" id="PTHR43731:SF14">
    <property type="entry name" value="PRESENILIN-ASSOCIATED RHOMBOID-LIKE PROTEIN, MITOCHONDRIAL"/>
    <property type="match status" value="1"/>
</dbReference>
<feature type="transmembrane region" description="Helical" evidence="7">
    <location>
        <begin position="300"/>
        <end position="323"/>
    </location>
</feature>
<organism evidence="9 10">
    <name type="scientific">Obba rivulosa</name>
    <dbReference type="NCBI Taxonomy" id="1052685"/>
    <lineage>
        <taxon>Eukaryota</taxon>
        <taxon>Fungi</taxon>
        <taxon>Dikarya</taxon>
        <taxon>Basidiomycota</taxon>
        <taxon>Agaricomycotina</taxon>
        <taxon>Agaricomycetes</taxon>
        <taxon>Polyporales</taxon>
        <taxon>Gelatoporiaceae</taxon>
        <taxon>Obba</taxon>
    </lineage>
</organism>
<dbReference type="PANTHER" id="PTHR43731">
    <property type="entry name" value="RHOMBOID PROTEASE"/>
    <property type="match status" value="1"/>
</dbReference>
<reference evidence="9 10" key="1">
    <citation type="submission" date="2016-07" db="EMBL/GenBank/DDBJ databases">
        <title>Draft genome of the white-rot fungus Obba rivulosa 3A-2.</title>
        <authorList>
            <consortium name="DOE Joint Genome Institute"/>
            <person name="Miettinen O."/>
            <person name="Riley R."/>
            <person name="Acob R."/>
            <person name="Barry K."/>
            <person name="Cullen D."/>
            <person name="De Vries R."/>
            <person name="Hainaut M."/>
            <person name="Hatakka A."/>
            <person name="Henrissat B."/>
            <person name="Hilden K."/>
            <person name="Kuo R."/>
            <person name="Labutti K."/>
            <person name="Lipzen A."/>
            <person name="Makela M.R."/>
            <person name="Sandor L."/>
            <person name="Spatafora J.W."/>
            <person name="Grigoriev I.V."/>
            <person name="Hibbett D.S."/>
        </authorList>
    </citation>
    <scope>NUCLEOTIDE SEQUENCE [LARGE SCALE GENOMIC DNA]</scope>
    <source>
        <strain evidence="9 10">3A-2</strain>
    </source>
</reference>
<sequence length="423" mass="46885">MLERLGITHGRRNFVRLPWIFLREPRTGRSGPGGVLSMGLGVHRISSGIPSVFHCMPVRKTGLIWKPTLVAIGSVLGVYVAAAYATNGETEYYTLMYPIGSSISGYQPVENANQSRLCCAITANTERVQRLRNEFQRFFPKALADQLIGIYESVLNAWSKTSHSQVAIATVCAISSAMFLGSLSPRIYPLFLKHCVHHPFGTRSYTLLTAPFAHRGILHLTTNICCLWIMEPSFQWLSEDYTPLHLSISESSSVYHLFAFIMGSAVVSTLCSHYVFVAQYSSRVLARSPKSLFSIMDASAGWNVPVTSGLSGVVCATFSLLAISCPDTTVYFSTFDYEMRARNIFLLIFAGDLVGLLARRGTIDHAMHMGGWLFGGLYAQYGLTFWEKTRIVVSRLTNGPGQLLHTRPRSVLDVSEQEVSQSR</sequence>
<proteinExistence type="inferred from homology"/>
<evidence type="ECO:0000313" key="10">
    <source>
        <dbReference type="Proteomes" id="UP000250043"/>
    </source>
</evidence>
<dbReference type="Gene3D" id="1.20.1540.10">
    <property type="entry name" value="Rhomboid-like"/>
    <property type="match status" value="1"/>
</dbReference>
<protein>
    <recommendedName>
        <fullName evidence="8">Peptidase S54 rhomboid domain-containing protein</fullName>
    </recommendedName>
</protein>